<keyword evidence="6" id="KW-0813">Transport</keyword>
<evidence type="ECO:0000256" key="7">
    <source>
        <dbReference type="SAM" id="Coils"/>
    </source>
</evidence>
<feature type="chain" id="PRO_5003713958" description="MotA/TolQ/ExbB proton channel domain-containing protein" evidence="9">
    <location>
        <begin position="39"/>
        <end position="470"/>
    </location>
</feature>
<dbReference type="EMBL" id="AKGD01000003">
    <property type="protein sequence ID" value="EIT68495.1"/>
    <property type="molecule type" value="Genomic_DNA"/>
</dbReference>
<feature type="transmembrane region" description="Helical" evidence="8">
    <location>
        <begin position="378"/>
        <end position="400"/>
    </location>
</feature>
<dbReference type="InterPro" id="IPR017270">
    <property type="entry name" value="MotA/TolQ/ExbB-rel"/>
</dbReference>
<evidence type="ECO:0000256" key="3">
    <source>
        <dbReference type="ARBA" id="ARBA00022692"/>
    </source>
</evidence>
<accession>I8T3M3</accession>
<dbReference type="PANTHER" id="PTHR30625">
    <property type="entry name" value="PROTEIN TOLQ"/>
    <property type="match status" value="1"/>
</dbReference>
<dbReference type="PIRSF" id="PIRSF037714">
    <property type="entry name" value="TolR"/>
    <property type="match status" value="1"/>
</dbReference>
<dbReference type="InterPro" id="IPR050790">
    <property type="entry name" value="ExbB/TolQ_transport"/>
</dbReference>
<name>I8T3M3_9GAMM</name>
<keyword evidence="6" id="KW-0653">Protein transport</keyword>
<evidence type="ECO:0000256" key="6">
    <source>
        <dbReference type="RuleBase" id="RU004057"/>
    </source>
</evidence>
<keyword evidence="3 8" id="KW-0812">Transmembrane</keyword>
<keyword evidence="7" id="KW-0175">Coiled coil</keyword>
<keyword evidence="5 8" id="KW-0472">Membrane</keyword>
<evidence type="ECO:0000256" key="4">
    <source>
        <dbReference type="ARBA" id="ARBA00022989"/>
    </source>
</evidence>
<feature type="transmembrane region" description="Helical" evidence="8">
    <location>
        <begin position="287"/>
        <end position="312"/>
    </location>
</feature>
<organism evidence="11 12">
    <name type="scientific">Hydrocarboniphaga effusa AP103</name>
    <dbReference type="NCBI Taxonomy" id="1172194"/>
    <lineage>
        <taxon>Bacteria</taxon>
        <taxon>Pseudomonadati</taxon>
        <taxon>Pseudomonadota</taxon>
        <taxon>Gammaproteobacteria</taxon>
        <taxon>Nevskiales</taxon>
        <taxon>Nevskiaceae</taxon>
        <taxon>Hydrocarboniphaga</taxon>
    </lineage>
</organism>
<feature type="signal peptide" evidence="9">
    <location>
        <begin position="1"/>
        <end position="38"/>
    </location>
</feature>
<dbReference type="RefSeq" id="WP_007186625.1">
    <property type="nucleotide sequence ID" value="NZ_AKGD01000003.1"/>
</dbReference>
<feature type="domain" description="MotA/TolQ/ExbB proton channel" evidence="10">
    <location>
        <begin position="341"/>
        <end position="452"/>
    </location>
</feature>
<comment type="caution">
    <text evidence="11">The sequence shown here is derived from an EMBL/GenBank/DDBJ whole genome shotgun (WGS) entry which is preliminary data.</text>
</comment>
<keyword evidence="9" id="KW-0732">Signal</keyword>
<evidence type="ECO:0000313" key="11">
    <source>
        <dbReference type="EMBL" id="EIT68495.1"/>
    </source>
</evidence>
<dbReference type="GO" id="GO:0017038">
    <property type="term" value="P:protein import"/>
    <property type="evidence" value="ECO:0007669"/>
    <property type="project" value="TreeGrafter"/>
</dbReference>
<evidence type="ECO:0000256" key="1">
    <source>
        <dbReference type="ARBA" id="ARBA00004651"/>
    </source>
</evidence>
<dbReference type="OrthoDB" id="4045at2"/>
<proteinExistence type="inferred from homology"/>
<dbReference type="Pfam" id="PF01618">
    <property type="entry name" value="MotA_ExbB"/>
    <property type="match status" value="1"/>
</dbReference>
<evidence type="ECO:0000256" key="8">
    <source>
        <dbReference type="SAM" id="Phobius"/>
    </source>
</evidence>
<dbReference type="GO" id="GO:0005886">
    <property type="term" value="C:plasma membrane"/>
    <property type="evidence" value="ECO:0007669"/>
    <property type="project" value="UniProtKB-SubCell"/>
</dbReference>
<feature type="coiled-coil region" evidence="7">
    <location>
        <begin position="66"/>
        <end position="93"/>
    </location>
</feature>
<evidence type="ECO:0000256" key="5">
    <source>
        <dbReference type="ARBA" id="ARBA00023136"/>
    </source>
</evidence>
<evidence type="ECO:0000256" key="2">
    <source>
        <dbReference type="ARBA" id="ARBA00022475"/>
    </source>
</evidence>
<dbReference type="PATRIC" id="fig|1172194.4.peg.3581"/>
<sequence length="470" mass="50469">MKPSMDSPKKPQHSALGQLLACAVLALSFASASGFATAADPKNLDELLAETESARSAEAAANAEREARFKRELDNQAALLAEAKARLANEQKRGAGLTTSFDVNEKAITEASASLESRSGNLGELFGVVRQVANDFSSVVNSSIISAQFPGRSDFIVNLAQTKELPSTQVLERFWFELQREMTESGKVVKFKTKIVKPNGDSVDATVTRVGPFTAVSDGQYLQYLPSQGQLAAMARQPGPKFEDAAKRLESSRSGYVKTSIDPTRGVLLSIYSQRPNLKERIDHGEAVGYVIIAVGVIGALLALFQFVHLLITRSKVRKQLTSIEVPRTDNPLGRVLSTFQGNHAKLEEDAEIVELRISEAVLKEVPALERFQSFIKLAVAAGPLLGLIGTVVGMIVTFQSITESGSSDPKLMAAGISQAMIATVLGLGIAIPLLFAHAWLSSISKSILQILDEQSTGLLAGRLEATRHA</sequence>
<keyword evidence="2" id="KW-1003">Cell membrane</keyword>
<dbReference type="AlphaFoldDB" id="I8T3M3"/>
<feature type="transmembrane region" description="Helical" evidence="8">
    <location>
        <begin position="420"/>
        <end position="441"/>
    </location>
</feature>
<evidence type="ECO:0000313" key="12">
    <source>
        <dbReference type="Proteomes" id="UP000003704"/>
    </source>
</evidence>
<dbReference type="InterPro" id="IPR002898">
    <property type="entry name" value="MotA_ExbB_proton_chnl"/>
</dbReference>
<comment type="subcellular location">
    <subcellularLocation>
        <location evidence="1">Cell membrane</location>
        <topology evidence="1">Multi-pass membrane protein</topology>
    </subcellularLocation>
    <subcellularLocation>
        <location evidence="6">Membrane</location>
        <topology evidence="6">Multi-pass membrane protein</topology>
    </subcellularLocation>
</comment>
<keyword evidence="4 8" id="KW-1133">Transmembrane helix</keyword>
<keyword evidence="12" id="KW-1185">Reference proteome</keyword>
<evidence type="ECO:0000259" key="10">
    <source>
        <dbReference type="Pfam" id="PF01618"/>
    </source>
</evidence>
<dbReference type="STRING" id="1172194.WQQ_36900"/>
<dbReference type="Proteomes" id="UP000003704">
    <property type="component" value="Unassembled WGS sequence"/>
</dbReference>
<gene>
    <name evidence="11" type="ORF">WQQ_36900</name>
</gene>
<comment type="similarity">
    <text evidence="6">Belongs to the exbB/tolQ family.</text>
</comment>
<protein>
    <recommendedName>
        <fullName evidence="10">MotA/TolQ/ExbB proton channel domain-containing protein</fullName>
    </recommendedName>
</protein>
<evidence type="ECO:0000256" key="9">
    <source>
        <dbReference type="SAM" id="SignalP"/>
    </source>
</evidence>
<dbReference type="PANTHER" id="PTHR30625:SF11">
    <property type="entry name" value="MOTA_TOLQ_EXBB PROTON CHANNEL DOMAIN-CONTAINING PROTEIN"/>
    <property type="match status" value="1"/>
</dbReference>
<reference evidence="11 12" key="1">
    <citation type="journal article" date="2012" name="J. Bacteriol.">
        <title>Genome Sequence of n-Alkane-Degrading Hydrocarboniphaga effusa Strain AP103T (ATCC BAA-332T).</title>
        <authorList>
            <person name="Chang H.K."/>
            <person name="Zylstra G.J."/>
            <person name="Chae J.C."/>
        </authorList>
    </citation>
    <scope>NUCLEOTIDE SEQUENCE [LARGE SCALE GENOMIC DNA]</scope>
    <source>
        <strain evidence="11 12">AP103</strain>
    </source>
</reference>